<evidence type="ECO:0000313" key="9">
    <source>
        <dbReference type="Proteomes" id="UP000711391"/>
    </source>
</evidence>
<dbReference type="CDD" id="cd07984">
    <property type="entry name" value="LPLAT_LABLAT-like"/>
    <property type="match status" value="1"/>
</dbReference>
<comment type="subcellular location">
    <subcellularLocation>
        <location evidence="1">Cell inner membrane</location>
    </subcellularLocation>
</comment>
<evidence type="ECO:0000256" key="6">
    <source>
        <dbReference type="ARBA" id="ARBA00023315"/>
    </source>
</evidence>
<dbReference type="PANTHER" id="PTHR30606:SF9">
    <property type="entry name" value="LIPID A BIOSYNTHESIS LAUROYLTRANSFERASE"/>
    <property type="match status" value="1"/>
</dbReference>
<evidence type="ECO:0000256" key="7">
    <source>
        <dbReference type="SAM" id="Phobius"/>
    </source>
</evidence>
<sequence>MNSVLLTLLVSFWRLVLLLPRSFHKILIFIIGNFFYLIPLKRNKFSKKNIDLCFPEFSIKDREKLHKSNVIASAKIIFDSGISWFWSDKKINKLIKYEIRGLDKLLEDQKNNNGILLFFKHSLHLELDARLIGMNAEIYGVERVHNSKTFDSIQKAGRLKSVKDTCDRNNPLKFIRWLKNGRTVLYATDQDYGINQSDIVNFFNQPAATISAPLKIITTTKCKTYFMNSFMEKEKYILEIDELKLDESSEFNFSKDLNLYIEKKIRDNPAEYLWQHRRFKSTLGKKDFYA</sequence>
<dbReference type="EMBL" id="JADHQD010000003">
    <property type="protein sequence ID" value="MBL6817934.1"/>
    <property type="molecule type" value="Genomic_DNA"/>
</dbReference>
<keyword evidence="7" id="KW-1133">Transmembrane helix</keyword>
<keyword evidence="2" id="KW-1003">Cell membrane</keyword>
<reference evidence="8" key="1">
    <citation type="submission" date="2020-10" db="EMBL/GenBank/DDBJ databases">
        <title>Microbiome of the Black Sea water column analyzed by genome centric metagenomics.</title>
        <authorList>
            <person name="Cabello-Yeves P.J."/>
            <person name="Callieri C."/>
            <person name="Picazo A."/>
            <person name="Mehrshad M."/>
            <person name="Haro-Moreno J.M."/>
            <person name="Roda-Garcia J."/>
            <person name="Dzembekova N."/>
            <person name="Slabakova V."/>
            <person name="Slabakova N."/>
            <person name="Moncheva S."/>
            <person name="Rodriguez-Valera F."/>
        </authorList>
    </citation>
    <scope>NUCLEOTIDE SEQUENCE</scope>
    <source>
        <strain evidence="8">BS307-5m-G50</strain>
    </source>
</reference>
<keyword evidence="5 7" id="KW-0472">Membrane</keyword>
<dbReference type="Proteomes" id="UP000711391">
    <property type="component" value="Unassembled WGS sequence"/>
</dbReference>
<keyword evidence="4" id="KW-0808">Transferase</keyword>
<gene>
    <name evidence="8" type="ORF">ISQ64_00850</name>
</gene>
<keyword evidence="7" id="KW-0812">Transmembrane</keyword>
<evidence type="ECO:0000256" key="4">
    <source>
        <dbReference type="ARBA" id="ARBA00022679"/>
    </source>
</evidence>
<feature type="transmembrane region" description="Helical" evidence="7">
    <location>
        <begin position="12"/>
        <end position="38"/>
    </location>
</feature>
<dbReference type="AlphaFoldDB" id="A0A937ICU7"/>
<evidence type="ECO:0000313" key="8">
    <source>
        <dbReference type="EMBL" id="MBL6817934.1"/>
    </source>
</evidence>
<comment type="caution">
    <text evidence="8">The sequence shown here is derived from an EMBL/GenBank/DDBJ whole genome shotgun (WGS) entry which is preliminary data.</text>
</comment>
<evidence type="ECO:0000256" key="1">
    <source>
        <dbReference type="ARBA" id="ARBA00004533"/>
    </source>
</evidence>
<protein>
    <recommendedName>
        <fullName evidence="10">Lipid A biosynthesis lauroyl acyltransferase</fullName>
    </recommendedName>
</protein>
<dbReference type="InterPro" id="IPR004960">
    <property type="entry name" value="LipA_acyltrans"/>
</dbReference>
<dbReference type="GO" id="GO:0009247">
    <property type="term" value="P:glycolipid biosynthetic process"/>
    <property type="evidence" value="ECO:0007669"/>
    <property type="project" value="UniProtKB-ARBA"/>
</dbReference>
<evidence type="ECO:0000256" key="3">
    <source>
        <dbReference type="ARBA" id="ARBA00022519"/>
    </source>
</evidence>
<accession>A0A937ICU7</accession>
<dbReference type="GO" id="GO:0005886">
    <property type="term" value="C:plasma membrane"/>
    <property type="evidence" value="ECO:0007669"/>
    <property type="project" value="UniProtKB-SubCell"/>
</dbReference>
<organism evidence="8 9">
    <name type="scientific">SAR86 cluster bacterium</name>
    <dbReference type="NCBI Taxonomy" id="2030880"/>
    <lineage>
        <taxon>Bacteria</taxon>
        <taxon>Pseudomonadati</taxon>
        <taxon>Pseudomonadota</taxon>
        <taxon>Gammaproteobacteria</taxon>
        <taxon>SAR86 cluster</taxon>
    </lineage>
</organism>
<dbReference type="PANTHER" id="PTHR30606">
    <property type="entry name" value="LIPID A BIOSYNTHESIS LAUROYL ACYLTRANSFERASE"/>
    <property type="match status" value="1"/>
</dbReference>
<evidence type="ECO:0000256" key="5">
    <source>
        <dbReference type="ARBA" id="ARBA00023136"/>
    </source>
</evidence>
<keyword evidence="3" id="KW-0997">Cell inner membrane</keyword>
<name>A0A937ICU7_9GAMM</name>
<dbReference type="GO" id="GO:0016746">
    <property type="term" value="F:acyltransferase activity"/>
    <property type="evidence" value="ECO:0007669"/>
    <property type="project" value="UniProtKB-KW"/>
</dbReference>
<dbReference type="Pfam" id="PF03279">
    <property type="entry name" value="Lip_A_acyltrans"/>
    <property type="match status" value="1"/>
</dbReference>
<proteinExistence type="predicted"/>
<evidence type="ECO:0008006" key="10">
    <source>
        <dbReference type="Google" id="ProtNLM"/>
    </source>
</evidence>
<keyword evidence="6" id="KW-0012">Acyltransferase</keyword>
<evidence type="ECO:0000256" key="2">
    <source>
        <dbReference type="ARBA" id="ARBA00022475"/>
    </source>
</evidence>